<proteinExistence type="predicted"/>
<evidence type="ECO:0000313" key="1">
    <source>
        <dbReference type="EMBL" id="OGZ69260.1"/>
    </source>
</evidence>
<name>A0A1G2I4B5_9BACT</name>
<dbReference type="AlphaFoldDB" id="A0A1G2I4B5"/>
<sequence>MIKEYPSFLPEMLNRNDKAIIRLARSICRNIGGEKKCNEFPFLADALEEAGCIDQLLLNHCRDTTITHICQCPILEAILGNTLSKDEYVIEVDHDAFLGALIAEGKFNLISPEITEVNFSREPHGYGKEERISKLFYFPRKMSLGEIIFTMGVDGWFSANMRELIAFSNLDVKTKGRVSVAALGSISFDGRGHPLILLLRNTSEKILRLKRYRRTVFMSFIGVKR</sequence>
<accession>A0A1G2I4B5</accession>
<reference evidence="1 2" key="1">
    <citation type="journal article" date="2016" name="Nat. Commun.">
        <title>Thousands of microbial genomes shed light on interconnected biogeochemical processes in an aquifer system.</title>
        <authorList>
            <person name="Anantharaman K."/>
            <person name="Brown C.T."/>
            <person name="Hug L.A."/>
            <person name="Sharon I."/>
            <person name="Castelle C.J."/>
            <person name="Probst A.J."/>
            <person name="Thomas B.C."/>
            <person name="Singh A."/>
            <person name="Wilkins M.J."/>
            <person name="Karaoz U."/>
            <person name="Brodie E.L."/>
            <person name="Williams K.H."/>
            <person name="Hubbard S.S."/>
            <person name="Banfield J.F."/>
        </authorList>
    </citation>
    <scope>NUCLEOTIDE SEQUENCE [LARGE SCALE GENOMIC DNA]</scope>
</reference>
<comment type="caution">
    <text evidence="1">The sequence shown here is derived from an EMBL/GenBank/DDBJ whole genome shotgun (WGS) entry which is preliminary data.</text>
</comment>
<organism evidence="1 2">
    <name type="scientific">Candidatus Staskawiczbacteria bacterium RIFCSPHIGHO2_02_FULL_42_22</name>
    <dbReference type="NCBI Taxonomy" id="1802207"/>
    <lineage>
        <taxon>Bacteria</taxon>
        <taxon>Candidatus Staskawicziibacteriota</taxon>
    </lineage>
</organism>
<gene>
    <name evidence="1" type="ORF">A3D44_01050</name>
</gene>
<evidence type="ECO:0000313" key="2">
    <source>
        <dbReference type="Proteomes" id="UP000178820"/>
    </source>
</evidence>
<protein>
    <submittedName>
        <fullName evidence="1">Uncharacterized protein</fullName>
    </submittedName>
</protein>
<dbReference type="Proteomes" id="UP000178820">
    <property type="component" value="Unassembled WGS sequence"/>
</dbReference>
<dbReference type="EMBL" id="MHOT01000013">
    <property type="protein sequence ID" value="OGZ69260.1"/>
    <property type="molecule type" value="Genomic_DNA"/>
</dbReference>